<comment type="similarity">
    <text evidence="1">Belongs to the peptidase C14A family.</text>
</comment>
<feature type="region of interest" description="Disordered" evidence="2">
    <location>
        <begin position="367"/>
        <end position="450"/>
    </location>
</feature>
<comment type="caution">
    <text evidence="4">The sequence shown here is derived from an EMBL/GenBank/DDBJ whole genome shotgun (WGS) entry which is preliminary data.</text>
</comment>
<name>A0A7J7KGK2_BUGNE</name>
<keyword evidence="5" id="KW-1185">Reference proteome</keyword>
<accession>A0A7J7KGK2</accession>
<feature type="compositionally biased region" description="Basic and acidic residues" evidence="2">
    <location>
        <begin position="393"/>
        <end position="417"/>
    </location>
</feature>
<evidence type="ECO:0000259" key="3">
    <source>
        <dbReference type="PROSITE" id="PS50208"/>
    </source>
</evidence>
<evidence type="ECO:0000256" key="1">
    <source>
        <dbReference type="ARBA" id="ARBA00010134"/>
    </source>
</evidence>
<sequence>MDLMQVLSIKTNEGDTPILTLTSFGRCDAIKEILQHMEDEVDFGVMLNHIMTRNAKSQNILHLAALSPTVEELSSILHNYLCSKDIINMMYRDSYGNTPIHYIAAKYDTKTFADFMLHLPLFLRQGLADSSNSQLINCRKIIYRKSFHELFYIHKVLCDNTNKTLTSKFGQVKGLFADDLEQQKTDSEKAFKYDGNILKVLKYSLNEYSLLDSTYKTSHTLFSSYVEHNSLAMHSHSKKQSTTMTSEDHILIVIETNNVKEPRQESVQNQLNDMDLSQYNSKPKIAVIQSSVTEQALNLIPPGPDYLIILVKYKIQSSHRKSMPDMKKQKSIIHSLIIEISSDPHVQKVSVNSTLNKRYIRDDDTSLVEGYENSEPGNNQIRETADGEESETEDGKERETDDGIERETDNGKERKTDDGEERETDDGEESRLNEENSCLMEQSSSSALSSSDYVKVSIKYKNEDYKRKRMINMGQYKSVKQLTSELTNNPDVQSFFVNERPSHSANNSEEMISDNEPVTQCEANKRSQPYVGETSQFSDFDVNSHVDGKMDDSATTDPPNHCILINGSNRGKALIICNNIQLSNNPTSGSKTISETRTQSLKHSRKVFAHHFGFHIIEKQDLSAEEMLSSISEFSKLEGHGSMAALAIFSHGKDGLIYGHDGKSNCSVQEIVNHFNSGTTACIPKLMFLSCCRGDISAIYNRAPHSFESSDEFPDIPLLYRPVRQELPLAVKAIEWERQATKQSPPLDIPVDCYVCFTTLPDSRSKAGMFFKYFNEHLSELTNSKASQLQTVPEVERCTTSKDSLSSQQLPPDVSVAFPVLQPSVQRVELVDLLTDVAGVLRDKFESKQCFNLCYSVNRESKQIFIDLLPVAKAQWKL</sequence>
<dbReference type="InterPro" id="IPR011600">
    <property type="entry name" value="Pept_C14_caspase"/>
</dbReference>
<dbReference type="SMART" id="SM00115">
    <property type="entry name" value="CASc"/>
    <property type="match status" value="1"/>
</dbReference>
<feature type="compositionally biased region" description="Acidic residues" evidence="2">
    <location>
        <begin position="418"/>
        <end position="428"/>
    </location>
</feature>
<dbReference type="InterPro" id="IPR036770">
    <property type="entry name" value="Ankyrin_rpt-contain_sf"/>
</dbReference>
<evidence type="ECO:0000313" key="5">
    <source>
        <dbReference type="Proteomes" id="UP000593567"/>
    </source>
</evidence>
<dbReference type="Gene3D" id="3.40.50.1460">
    <property type="match status" value="1"/>
</dbReference>
<dbReference type="OrthoDB" id="6044770at2759"/>
<dbReference type="InterPro" id="IPR015917">
    <property type="entry name" value="Pept_C14A"/>
</dbReference>
<dbReference type="InterPro" id="IPR001309">
    <property type="entry name" value="Pept_C14_p20"/>
</dbReference>
<evidence type="ECO:0000313" key="4">
    <source>
        <dbReference type="EMBL" id="KAF6037377.1"/>
    </source>
</evidence>
<dbReference type="GO" id="GO:0004197">
    <property type="term" value="F:cysteine-type endopeptidase activity"/>
    <property type="evidence" value="ECO:0007669"/>
    <property type="project" value="InterPro"/>
</dbReference>
<reference evidence="4" key="1">
    <citation type="submission" date="2020-06" db="EMBL/GenBank/DDBJ databases">
        <title>Draft genome of Bugula neritina, a colonial animal packing powerful symbionts and potential medicines.</title>
        <authorList>
            <person name="Rayko M."/>
        </authorList>
    </citation>
    <scope>NUCLEOTIDE SEQUENCE [LARGE SCALE GENOMIC DNA]</scope>
    <source>
        <strain evidence="4">Kwan_BN1</strain>
    </source>
</reference>
<dbReference type="AlphaFoldDB" id="A0A7J7KGK2"/>
<dbReference type="PROSITE" id="PS50208">
    <property type="entry name" value="CASPASE_P20"/>
    <property type="match status" value="1"/>
</dbReference>
<dbReference type="Gene3D" id="1.25.40.20">
    <property type="entry name" value="Ankyrin repeat-containing domain"/>
    <property type="match status" value="1"/>
</dbReference>
<protein>
    <recommendedName>
        <fullName evidence="3">Caspase family p20 domain-containing protein</fullName>
    </recommendedName>
</protein>
<evidence type="ECO:0000256" key="2">
    <source>
        <dbReference type="SAM" id="MobiDB-lite"/>
    </source>
</evidence>
<dbReference type="SUPFAM" id="SSF52129">
    <property type="entry name" value="Caspase-like"/>
    <property type="match status" value="1"/>
</dbReference>
<proteinExistence type="inferred from homology"/>
<dbReference type="SUPFAM" id="SSF48403">
    <property type="entry name" value="Ankyrin repeat"/>
    <property type="match status" value="1"/>
</dbReference>
<gene>
    <name evidence="4" type="ORF">EB796_004313</name>
</gene>
<dbReference type="Pfam" id="PF00656">
    <property type="entry name" value="Peptidase_C14"/>
    <property type="match status" value="1"/>
</dbReference>
<dbReference type="InterPro" id="IPR029030">
    <property type="entry name" value="Caspase-like_dom_sf"/>
</dbReference>
<feature type="domain" description="Caspase family p20" evidence="3">
    <location>
        <begin position="569"/>
        <end position="696"/>
    </location>
</feature>
<dbReference type="Proteomes" id="UP000593567">
    <property type="component" value="Unassembled WGS sequence"/>
</dbReference>
<dbReference type="EMBL" id="VXIV02000581">
    <property type="protein sequence ID" value="KAF6037377.1"/>
    <property type="molecule type" value="Genomic_DNA"/>
</dbReference>
<organism evidence="4 5">
    <name type="scientific">Bugula neritina</name>
    <name type="common">Brown bryozoan</name>
    <name type="synonym">Sertularia neritina</name>
    <dbReference type="NCBI Taxonomy" id="10212"/>
    <lineage>
        <taxon>Eukaryota</taxon>
        <taxon>Metazoa</taxon>
        <taxon>Spiralia</taxon>
        <taxon>Lophotrochozoa</taxon>
        <taxon>Bryozoa</taxon>
        <taxon>Gymnolaemata</taxon>
        <taxon>Cheilostomatida</taxon>
        <taxon>Flustrina</taxon>
        <taxon>Buguloidea</taxon>
        <taxon>Bugulidae</taxon>
        <taxon>Bugula</taxon>
    </lineage>
</organism>
<dbReference type="GO" id="GO:0006508">
    <property type="term" value="P:proteolysis"/>
    <property type="evidence" value="ECO:0007669"/>
    <property type="project" value="InterPro"/>
</dbReference>